<proteinExistence type="predicted"/>
<gene>
    <name evidence="2" type="ORF">JIN87_20915</name>
</gene>
<dbReference type="Proteomes" id="UP000617628">
    <property type="component" value="Unassembled WGS sequence"/>
</dbReference>
<feature type="signal peptide" evidence="1">
    <location>
        <begin position="1"/>
        <end position="18"/>
    </location>
</feature>
<sequence>MKLITLVFAALLSQSTFAAAQETQASSRRAEELFTSSQSLPWAEVFRFSGTEDWEESWFLDGLKAQVRPTEKGMVFTAGPIRDDHASHAVLWTKREFKGDILVQYDYTRLDTVNWAVNILYLHAQGKGEDIFTPDITEWSEYREIPYMRHYFDNMNLLHISYAALGNDDDSSSEQYIHARRYPTGPNRTFPQTGIGDRQPVGEFILPGVIYEITAAKIGESLLFSTKPKGAGEEERRSFIWDTSDFDPVTEGRIGLRHMWTRSARYANFRVSTIKD</sequence>
<name>A0A934RZ20_9BACT</name>
<dbReference type="Gene3D" id="2.60.120.200">
    <property type="match status" value="1"/>
</dbReference>
<keyword evidence="1" id="KW-0732">Signal</keyword>
<evidence type="ECO:0000313" key="3">
    <source>
        <dbReference type="Proteomes" id="UP000617628"/>
    </source>
</evidence>
<dbReference type="AlphaFoldDB" id="A0A934RZ20"/>
<reference evidence="2" key="1">
    <citation type="submission" date="2021-01" db="EMBL/GenBank/DDBJ databases">
        <title>Modified the classification status of verrucomicrobia.</title>
        <authorList>
            <person name="Feng X."/>
        </authorList>
    </citation>
    <scope>NUCLEOTIDE SEQUENCE</scope>
    <source>
        <strain evidence="2">KCTC 13126</strain>
    </source>
</reference>
<evidence type="ECO:0000256" key="1">
    <source>
        <dbReference type="SAM" id="SignalP"/>
    </source>
</evidence>
<feature type="chain" id="PRO_5037932823" description="DUF1961 family protein" evidence="1">
    <location>
        <begin position="19"/>
        <end position="276"/>
    </location>
</feature>
<dbReference type="RefSeq" id="WP_200357575.1">
    <property type="nucleotide sequence ID" value="NZ_JAENIL010000046.1"/>
</dbReference>
<dbReference type="EMBL" id="JAENIL010000046">
    <property type="protein sequence ID" value="MBK1879362.1"/>
    <property type="molecule type" value="Genomic_DNA"/>
</dbReference>
<organism evidence="2 3">
    <name type="scientific">Pelagicoccus mobilis</name>
    <dbReference type="NCBI Taxonomy" id="415221"/>
    <lineage>
        <taxon>Bacteria</taxon>
        <taxon>Pseudomonadati</taxon>
        <taxon>Verrucomicrobiota</taxon>
        <taxon>Opitutia</taxon>
        <taxon>Puniceicoccales</taxon>
        <taxon>Pelagicoccaceae</taxon>
        <taxon>Pelagicoccus</taxon>
    </lineage>
</organism>
<protein>
    <recommendedName>
        <fullName evidence="4">DUF1961 family protein</fullName>
    </recommendedName>
</protein>
<comment type="caution">
    <text evidence="2">The sequence shown here is derived from an EMBL/GenBank/DDBJ whole genome shotgun (WGS) entry which is preliminary data.</text>
</comment>
<evidence type="ECO:0008006" key="4">
    <source>
        <dbReference type="Google" id="ProtNLM"/>
    </source>
</evidence>
<accession>A0A934RZ20</accession>
<keyword evidence="3" id="KW-1185">Reference proteome</keyword>
<evidence type="ECO:0000313" key="2">
    <source>
        <dbReference type="EMBL" id="MBK1879362.1"/>
    </source>
</evidence>